<proteinExistence type="predicted"/>
<comment type="caution">
    <text evidence="1">The sequence shown here is derived from an EMBL/GenBank/DDBJ whole genome shotgun (WGS) entry which is preliminary data.</text>
</comment>
<evidence type="ECO:0000313" key="1">
    <source>
        <dbReference type="EMBL" id="RCI10852.1"/>
    </source>
</evidence>
<reference evidence="1 2" key="1">
    <citation type="journal article" date="2015" name="BMC Genomics">
        <title>Insights from the genome of Ophiocordyceps polyrhachis-furcata to pathogenicity and host specificity in insect fungi.</title>
        <authorList>
            <person name="Wichadakul D."/>
            <person name="Kobmoo N."/>
            <person name="Ingsriswang S."/>
            <person name="Tangphatsornruang S."/>
            <person name="Chantasingh D."/>
            <person name="Luangsa-ard J.J."/>
            <person name="Eurwilaichitr L."/>
        </authorList>
    </citation>
    <scope>NUCLEOTIDE SEQUENCE [LARGE SCALE GENOMIC DNA]</scope>
    <source>
        <strain evidence="1 2">BCC 54312</strain>
    </source>
</reference>
<dbReference type="EMBL" id="LKCN02000011">
    <property type="protein sequence ID" value="RCI10852.1"/>
    <property type="molecule type" value="Genomic_DNA"/>
</dbReference>
<organism evidence="1 2">
    <name type="scientific">Ophiocordyceps polyrhachis-furcata BCC 54312</name>
    <dbReference type="NCBI Taxonomy" id="1330021"/>
    <lineage>
        <taxon>Eukaryota</taxon>
        <taxon>Fungi</taxon>
        <taxon>Dikarya</taxon>
        <taxon>Ascomycota</taxon>
        <taxon>Pezizomycotina</taxon>
        <taxon>Sordariomycetes</taxon>
        <taxon>Hypocreomycetidae</taxon>
        <taxon>Hypocreales</taxon>
        <taxon>Ophiocordycipitaceae</taxon>
        <taxon>Ophiocordyceps</taxon>
    </lineage>
</organism>
<protein>
    <submittedName>
        <fullName evidence="1">Uncharacterized protein</fullName>
    </submittedName>
</protein>
<evidence type="ECO:0000313" key="2">
    <source>
        <dbReference type="Proteomes" id="UP000253664"/>
    </source>
</evidence>
<dbReference type="AlphaFoldDB" id="A0A367L9E3"/>
<dbReference type="STRING" id="1330021.A0A367L9E3"/>
<sequence length="180" mass="20242">MIYTIDKPIWKRNFVISANGLKTPRLVRLRSASAKNTPLLALHAGLDSLSPVLATTHLPFLSRRFYFLVGNGRWECMDTVFGPGPRHCWSMDLRCRRGRASFAWKRTRSLAVDGMTVSAWSQGNWKLVDDDDGRVLAVFTNQHGCGRCGRLQINVDYGPDFDNMVLMTLLALYCCLSTVG</sequence>
<gene>
    <name evidence="1" type="ORF">L249_5197</name>
</gene>
<keyword evidence="2" id="KW-1185">Reference proteome</keyword>
<dbReference type="Proteomes" id="UP000253664">
    <property type="component" value="Unassembled WGS sequence"/>
</dbReference>
<dbReference type="OrthoDB" id="3431997at2759"/>
<accession>A0A367L9E3</accession>
<name>A0A367L9E3_9HYPO</name>